<reference evidence="2" key="1">
    <citation type="submission" date="2020-11" db="EMBL/GenBank/DDBJ databases">
        <authorList>
            <consortium name="DOE Joint Genome Institute"/>
            <person name="Ahrendt S."/>
            <person name="Riley R."/>
            <person name="Andreopoulos W."/>
            <person name="Labutti K."/>
            <person name="Pangilinan J."/>
            <person name="Ruiz-Duenas F.J."/>
            <person name="Barrasa J.M."/>
            <person name="Sanchez-Garcia M."/>
            <person name="Camarero S."/>
            <person name="Miyauchi S."/>
            <person name="Serrano A."/>
            <person name="Linde D."/>
            <person name="Babiker R."/>
            <person name="Drula E."/>
            <person name="Ayuso-Fernandez I."/>
            <person name="Pacheco R."/>
            <person name="Padilla G."/>
            <person name="Ferreira P."/>
            <person name="Barriuso J."/>
            <person name="Kellner H."/>
            <person name="Castanera R."/>
            <person name="Alfaro M."/>
            <person name="Ramirez L."/>
            <person name="Pisabarro A.G."/>
            <person name="Kuo A."/>
            <person name="Tritt A."/>
            <person name="Lipzen A."/>
            <person name="He G."/>
            <person name="Yan M."/>
            <person name="Ng V."/>
            <person name="Cullen D."/>
            <person name="Martin F."/>
            <person name="Rosso M.-N."/>
            <person name="Henrissat B."/>
            <person name="Hibbett D."/>
            <person name="Martinez A.T."/>
            <person name="Grigoriev I.V."/>
        </authorList>
    </citation>
    <scope>NUCLEOTIDE SEQUENCE</scope>
    <source>
        <strain evidence="2">AH 40177</strain>
    </source>
</reference>
<organism evidence="2 3">
    <name type="scientific">Rhodocollybia butyracea</name>
    <dbReference type="NCBI Taxonomy" id="206335"/>
    <lineage>
        <taxon>Eukaryota</taxon>
        <taxon>Fungi</taxon>
        <taxon>Dikarya</taxon>
        <taxon>Basidiomycota</taxon>
        <taxon>Agaricomycotina</taxon>
        <taxon>Agaricomycetes</taxon>
        <taxon>Agaricomycetidae</taxon>
        <taxon>Agaricales</taxon>
        <taxon>Marasmiineae</taxon>
        <taxon>Omphalotaceae</taxon>
        <taxon>Rhodocollybia</taxon>
    </lineage>
</organism>
<sequence>MERTRNRMTNAPNLRVEHSNDLKQVKLEDSKRYPHDNQLAKESQQREQKISRAYQDEESRASIIFSGIINRRNCVLIVEINRCFRVASKISTTYWNLKALFE</sequence>
<gene>
    <name evidence="2" type="ORF">BDP27DRAFT_560280</name>
</gene>
<protein>
    <submittedName>
        <fullName evidence="2">Uncharacterized protein</fullName>
    </submittedName>
</protein>
<dbReference type="AlphaFoldDB" id="A0A9P5U9G0"/>
<evidence type="ECO:0000313" key="3">
    <source>
        <dbReference type="Proteomes" id="UP000772434"/>
    </source>
</evidence>
<comment type="caution">
    <text evidence="2">The sequence shown here is derived from an EMBL/GenBank/DDBJ whole genome shotgun (WGS) entry which is preliminary data.</text>
</comment>
<feature type="region of interest" description="Disordered" evidence="1">
    <location>
        <begin position="1"/>
        <end position="53"/>
    </location>
</feature>
<evidence type="ECO:0000256" key="1">
    <source>
        <dbReference type="SAM" id="MobiDB-lite"/>
    </source>
</evidence>
<evidence type="ECO:0000313" key="2">
    <source>
        <dbReference type="EMBL" id="KAF9070937.1"/>
    </source>
</evidence>
<accession>A0A9P5U9G0</accession>
<name>A0A9P5U9G0_9AGAR</name>
<feature type="compositionally biased region" description="Basic and acidic residues" evidence="1">
    <location>
        <begin position="15"/>
        <end position="53"/>
    </location>
</feature>
<dbReference type="EMBL" id="JADNRY010000036">
    <property type="protein sequence ID" value="KAF9070937.1"/>
    <property type="molecule type" value="Genomic_DNA"/>
</dbReference>
<proteinExistence type="predicted"/>
<keyword evidence="3" id="KW-1185">Reference proteome</keyword>
<dbReference type="Proteomes" id="UP000772434">
    <property type="component" value="Unassembled WGS sequence"/>
</dbReference>